<gene>
    <name evidence="2" type="primary">Tf2-9</name>
    <name evidence="2" type="ORF">T05_3266</name>
</gene>
<feature type="domain" description="Integrase catalytic" evidence="1">
    <location>
        <begin position="1"/>
        <end position="73"/>
    </location>
</feature>
<dbReference type="InterPro" id="IPR036397">
    <property type="entry name" value="RNaseH_sf"/>
</dbReference>
<dbReference type="GO" id="GO:0003676">
    <property type="term" value="F:nucleic acid binding"/>
    <property type="evidence" value="ECO:0007669"/>
    <property type="project" value="InterPro"/>
</dbReference>
<evidence type="ECO:0000259" key="1">
    <source>
        <dbReference type="PROSITE" id="PS50994"/>
    </source>
</evidence>
<dbReference type="EMBL" id="JYDJ01003340">
    <property type="protein sequence ID" value="KRX29406.1"/>
    <property type="molecule type" value="Genomic_DNA"/>
</dbReference>
<dbReference type="Gene3D" id="3.30.420.10">
    <property type="entry name" value="Ribonuclease H-like superfamily/Ribonuclease H"/>
    <property type="match status" value="1"/>
</dbReference>
<name>A0A0V0SRK7_9BILA</name>
<protein>
    <submittedName>
        <fullName evidence="2">Transposon Tf2-9 polyprotein</fullName>
    </submittedName>
</protein>
<keyword evidence="3" id="KW-1185">Reference proteome</keyword>
<dbReference type="PANTHER" id="PTHR37984:SF15">
    <property type="entry name" value="INTEGRASE CATALYTIC DOMAIN-CONTAINING PROTEIN"/>
    <property type="match status" value="1"/>
</dbReference>
<organism evidence="2 3">
    <name type="scientific">Trichinella murrelli</name>
    <dbReference type="NCBI Taxonomy" id="144512"/>
    <lineage>
        <taxon>Eukaryota</taxon>
        <taxon>Metazoa</taxon>
        <taxon>Ecdysozoa</taxon>
        <taxon>Nematoda</taxon>
        <taxon>Enoplea</taxon>
        <taxon>Dorylaimia</taxon>
        <taxon>Trichinellida</taxon>
        <taxon>Trichinellidae</taxon>
        <taxon>Trichinella</taxon>
    </lineage>
</organism>
<dbReference type="InterPro" id="IPR050951">
    <property type="entry name" value="Retrovirus_Pol_polyprotein"/>
</dbReference>
<dbReference type="PANTHER" id="PTHR37984">
    <property type="entry name" value="PROTEIN CBG26694"/>
    <property type="match status" value="1"/>
</dbReference>
<evidence type="ECO:0000313" key="2">
    <source>
        <dbReference type="EMBL" id="KRX29406.1"/>
    </source>
</evidence>
<dbReference type="AlphaFoldDB" id="A0A0V0SRK7"/>
<accession>A0A0V0SRK7</accession>
<comment type="caution">
    <text evidence="2">The sequence shown here is derived from an EMBL/GenBank/DDBJ whole genome shotgun (WGS) entry which is preliminary data.</text>
</comment>
<dbReference type="PROSITE" id="PS50994">
    <property type="entry name" value="INTEGRASE"/>
    <property type="match status" value="1"/>
</dbReference>
<dbReference type="Proteomes" id="UP000055048">
    <property type="component" value="Unassembled WGS sequence"/>
</dbReference>
<dbReference type="OrthoDB" id="154058at2759"/>
<proteinExistence type="predicted"/>
<dbReference type="SUPFAM" id="SSF53098">
    <property type="entry name" value="Ribonuclease H-like"/>
    <property type="match status" value="1"/>
</dbReference>
<sequence>LFGVAKTRTTAYHPQSDGLVERMNRTLLDLLAKASIDHPDDWDAHLDRVLLAYRSSVHHTTGATPSRVIFGREMRLPVDLVYGLPENTPEESVG</sequence>
<evidence type="ECO:0000313" key="3">
    <source>
        <dbReference type="Proteomes" id="UP000055048"/>
    </source>
</evidence>
<dbReference type="GO" id="GO:0015074">
    <property type="term" value="P:DNA integration"/>
    <property type="evidence" value="ECO:0007669"/>
    <property type="project" value="InterPro"/>
</dbReference>
<feature type="non-terminal residue" evidence="2">
    <location>
        <position position="94"/>
    </location>
</feature>
<dbReference type="InterPro" id="IPR001584">
    <property type="entry name" value="Integrase_cat-core"/>
</dbReference>
<dbReference type="InterPro" id="IPR012337">
    <property type="entry name" value="RNaseH-like_sf"/>
</dbReference>
<reference evidence="2 3" key="1">
    <citation type="submission" date="2015-01" db="EMBL/GenBank/DDBJ databases">
        <title>Evolution of Trichinella species and genotypes.</title>
        <authorList>
            <person name="Korhonen P.K."/>
            <person name="Edoardo P."/>
            <person name="Giuseppe L.R."/>
            <person name="Gasser R.B."/>
        </authorList>
    </citation>
    <scope>NUCLEOTIDE SEQUENCE [LARGE SCALE GENOMIC DNA]</scope>
    <source>
        <strain evidence="2">ISS417</strain>
    </source>
</reference>
<feature type="non-terminal residue" evidence="2">
    <location>
        <position position="1"/>
    </location>
</feature>
<dbReference type="STRING" id="144512.A0A0V0SRK7"/>